<name>A0AAW1DGS6_9HEMI</name>
<dbReference type="EMBL" id="JAPXFL010000004">
    <property type="protein sequence ID" value="KAK9508197.1"/>
    <property type="molecule type" value="Genomic_DNA"/>
</dbReference>
<proteinExistence type="predicted"/>
<sequence length="106" mass="12575">MSRIYKKFLMNRTNTVANRTVQICKFCVHHISQNGLSRLNNFLHSILILLKLVFGRDWFNRSATSPGVQKRFRVLIRLFLNVFSCNFIFNSSLPRLFSHKIFNLIR</sequence>
<dbReference type="Proteomes" id="UP001461498">
    <property type="component" value="Unassembled WGS sequence"/>
</dbReference>
<gene>
    <name evidence="1" type="ORF">O3M35_007914</name>
</gene>
<protein>
    <submittedName>
        <fullName evidence="1">Uncharacterized protein</fullName>
    </submittedName>
</protein>
<accession>A0AAW1DGS6</accession>
<comment type="caution">
    <text evidence="1">The sequence shown here is derived from an EMBL/GenBank/DDBJ whole genome shotgun (WGS) entry which is preliminary data.</text>
</comment>
<evidence type="ECO:0000313" key="2">
    <source>
        <dbReference type="Proteomes" id="UP001461498"/>
    </source>
</evidence>
<reference evidence="1 2" key="1">
    <citation type="submission" date="2022-12" db="EMBL/GenBank/DDBJ databases">
        <title>Chromosome-level genome assembly of true bugs.</title>
        <authorList>
            <person name="Ma L."/>
            <person name="Li H."/>
        </authorList>
    </citation>
    <scope>NUCLEOTIDE SEQUENCE [LARGE SCALE GENOMIC DNA]</scope>
    <source>
        <strain evidence="1">Lab_2022b</strain>
    </source>
</reference>
<keyword evidence="2" id="KW-1185">Reference proteome</keyword>
<dbReference type="AlphaFoldDB" id="A0AAW1DGS6"/>
<organism evidence="1 2">
    <name type="scientific">Rhynocoris fuscipes</name>
    <dbReference type="NCBI Taxonomy" id="488301"/>
    <lineage>
        <taxon>Eukaryota</taxon>
        <taxon>Metazoa</taxon>
        <taxon>Ecdysozoa</taxon>
        <taxon>Arthropoda</taxon>
        <taxon>Hexapoda</taxon>
        <taxon>Insecta</taxon>
        <taxon>Pterygota</taxon>
        <taxon>Neoptera</taxon>
        <taxon>Paraneoptera</taxon>
        <taxon>Hemiptera</taxon>
        <taxon>Heteroptera</taxon>
        <taxon>Panheteroptera</taxon>
        <taxon>Cimicomorpha</taxon>
        <taxon>Reduviidae</taxon>
        <taxon>Harpactorinae</taxon>
        <taxon>Harpactorini</taxon>
        <taxon>Rhynocoris</taxon>
    </lineage>
</organism>
<evidence type="ECO:0000313" key="1">
    <source>
        <dbReference type="EMBL" id="KAK9508197.1"/>
    </source>
</evidence>